<dbReference type="Gene3D" id="3.30.430.20">
    <property type="entry name" value="Gnk2 domain, C-X8-C-X2-C motif"/>
    <property type="match status" value="1"/>
</dbReference>
<keyword evidence="5 15" id="KW-0732">Signal</keyword>
<evidence type="ECO:0000256" key="9">
    <source>
        <dbReference type="ARBA" id="ARBA00022949"/>
    </source>
</evidence>
<dbReference type="PROSITE" id="PS51473">
    <property type="entry name" value="GNK2"/>
    <property type="match status" value="1"/>
</dbReference>
<comment type="subcellular location">
    <subcellularLocation>
        <location evidence="13">Cell junction</location>
        <location evidence="13">Plasmodesma</location>
    </subcellularLocation>
    <subcellularLocation>
        <location evidence="1">Cell membrane</location>
        <topology evidence="1">Single-pass type I membrane protein</topology>
    </subcellularLocation>
</comment>
<dbReference type="GO" id="GO:0042742">
    <property type="term" value="P:defense response to bacterium"/>
    <property type="evidence" value="ECO:0007669"/>
    <property type="project" value="UniProtKB-KW"/>
</dbReference>
<evidence type="ECO:0000256" key="15">
    <source>
        <dbReference type="SAM" id="SignalP"/>
    </source>
</evidence>
<dbReference type="Pfam" id="PF01657">
    <property type="entry name" value="Stress-antifung"/>
    <property type="match status" value="1"/>
</dbReference>
<dbReference type="GO" id="GO:0031640">
    <property type="term" value="P:killing of cells of another organism"/>
    <property type="evidence" value="ECO:0007669"/>
    <property type="project" value="UniProtKB-KW"/>
</dbReference>
<keyword evidence="4" id="KW-0945">Host-virus interaction</keyword>
<evidence type="ECO:0000256" key="6">
    <source>
        <dbReference type="ARBA" id="ARBA00022734"/>
    </source>
</evidence>
<dbReference type="GO" id="GO:0005886">
    <property type="term" value="C:plasma membrane"/>
    <property type="evidence" value="ECO:0007669"/>
    <property type="project" value="UniProtKB-SubCell"/>
</dbReference>
<dbReference type="GO" id="GO:0050832">
    <property type="term" value="P:defense response to fungus"/>
    <property type="evidence" value="ECO:0007669"/>
    <property type="project" value="UniProtKB-KW"/>
</dbReference>
<keyword evidence="7" id="KW-0677">Repeat</keyword>
<evidence type="ECO:0000313" key="18">
    <source>
        <dbReference type="Proteomes" id="UP001497457"/>
    </source>
</evidence>
<dbReference type="InterPro" id="IPR002902">
    <property type="entry name" value="GNK2"/>
</dbReference>
<protein>
    <recommendedName>
        <fullName evidence="16">Gnk2-homologous domain-containing protein</fullName>
    </recommendedName>
</protein>
<accession>A0ABC9BQW2</accession>
<evidence type="ECO:0000256" key="11">
    <source>
        <dbReference type="ARBA" id="ARBA00023035"/>
    </source>
</evidence>
<evidence type="ECO:0000256" key="5">
    <source>
        <dbReference type="ARBA" id="ARBA00022729"/>
    </source>
</evidence>
<sequence>MASSTTRAPPFFLPSMIMLSLLLLLLLASFSHADSAAPNTVVCSEHVYSDDAPFAVSVAEVLKELVWVTPWGGGHDLYQSLPSEAPIAYGHAVCRPGLIGVDCKSCLGYAVTQVQQVCGHSLGGRAAMGDDCSVRYENYAFRD</sequence>
<dbReference type="PANTHER" id="PTHR32080">
    <property type="entry name" value="ANTIFUNGAL PROTEIN GINKBILOBIN-2-LIKE"/>
    <property type="match status" value="1"/>
</dbReference>
<keyword evidence="11" id="KW-0465">Mannose-binding</keyword>
<evidence type="ECO:0000256" key="1">
    <source>
        <dbReference type="ARBA" id="ARBA00004251"/>
    </source>
</evidence>
<organism evidence="17 18">
    <name type="scientific">Urochloa decumbens</name>
    <dbReference type="NCBI Taxonomy" id="240449"/>
    <lineage>
        <taxon>Eukaryota</taxon>
        <taxon>Viridiplantae</taxon>
        <taxon>Streptophyta</taxon>
        <taxon>Embryophyta</taxon>
        <taxon>Tracheophyta</taxon>
        <taxon>Spermatophyta</taxon>
        <taxon>Magnoliopsida</taxon>
        <taxon>Liliopsida</taxon>
        <taxon>Poales</taxon>
        <taxon>Poaceae</taxon>
        <taxon>PACMAD clade</taxon>
        <taxon>Panicoideae</taxon>
        <taxon>Panicodae</taxon>
        <taxon>Paniceae</taxon>
        <taxon>Melinidinae</taxon>
        <taxon>Urochloa</taxon>
    </lineage>
</organism>
<evidence type="ECO:0000256" key="4">
    <source>
        <dbReference type="ARBA" id="ARBA00022581"/>
    </source>
</evidence>
<feature type="signal peptide" evidence="15">
    <location>
        <begin position="1"/>
        <end position="33"/>
    </location>
</feature>
<keyword evidence="12" id="KW-1015">Disulfide bond</keyword>
<evidence type="ECO:0000256" key="8">
    <source>
        <dbReference type="ARBA" id="ARBA00022821"/>
    </source>
</evidence>
<gene>
    <name evidence="17" type="ORF">URODEC1_LOCUS67898</name>
</gene>
<evidence type="ECO:0000256" key="14">
    <source>
        <dbReference type="ARBA" id="ARBA00038393"/>
    </source>
</evidence>
<dbReference type="InterPro" id="IPR051378">
    <property type="entry name" value="Cell2Cell_Antifungal"/>
</dbReference>
<evidence type="ECO:0000256" key="12">
    <source>
        <dbReference type="ARBA" id="ARBA00023157"/>
    </source>
</evidence>
<keyword evidence="9" id="KW-0965">Cell junction</keyword>
<keyword evidence="10" id="KW-0044">Antibiotic</keyword>
<keyword evidence="8" id="KW-0611">Plant defense</keyword>
<feature type="chain" id="PRO_5044773331" description="Gnk2-homologous domain-containing protein" evidence="15">
    <location>
        <begin position="34"/>
        <end position="143"/>
    </location>
</feature>
<evidence type="ECO:0000256" key="7">
    <source>
        <dbReference type="ARBA" id="ARBA00022737"/>
    </source>
</evidence>
<evidence type="ECO:0000256" key="13">
    <source>
        <dbReference type="ARBA" id="ARBA00024184"/>
    </source>
</evidence>
<dbReference type="GO" id="GO:0005537">
    <property type="term" value="F:D-mannose binding"/>
    <property type="evidence" value="ECO:0007669"/>
    <property type="project" value="UniProtKB-KW"/>
</dbReference>
<evidence type="ECO:0000256" key="10">
    <source>
        <dbReference type="ARBA" id="ARBA00023022"/>
    </source>
</evidence>
<keyword evidence="3" id="KW-0295">Fungicide</keyword>
<evidence type="ECO:0000259" key="16">
    <source>
        <dbReference type="PROSITE" id="PS51473"/>
    </source>
</evidence>
<comment type="similarity">
    <text evidence="14">Belongs to the cysteine-rich repeat secretory protein family. Plasmodesmata-located proteins (PDLD) subfamily.</text>
</comment>
<evidence type="ECO:0000256" key="3">
    <source>
        <dbReference type="ARBA" id="ARBA00022577"/>
    </source>
</evidence>
<evidence type="ECO:0000313" key="17">
    <source>
        <dbReference type="EMBL" id="CAL5006153.1"/>
    </source>
</evidence>
<evidence type="ECO:0000256" key="2">
    <source>
        <dbReference type="ARBA" id="ARBA00022529"/>
    </source>
</evidence>
<name>A0ABC9BQW2_9POAL</name>
<dbReference type="CDD" id="cd23509">
    <property type="entry name" value="Gnk2-like"/>
    <property type="match status" value="1"/>
</dbReference>
<dbReference type="Proteomes" id="UP001497457">
    <property type="component" value="Chromosome 27b"/>
</dbReference>
<keyword evidence="2" id="KW-0929">Antimicrobial</keyword>
<keyword evidence="18" id="KW-1185">Reference proteome</keyword>
<dbReference type="EMBL" id="OZ075137">
    <property type="protein sequence ID" value="CAL5006153.1"/>
    <property type="molecule type" value="Genomic_DNA"/>
</dbReference>
<dbReference type="PANTHER" id="PTHR32080:SF54">
    <property type="entry name" value="GNK2-HOMOLOGOUS DOMAIN-CONTAINING PROTEIN"/>
    <property type="match status" value="1"/>
</dbReference>
<keyword evidence="6" id="KW-0430">Lectin</keyword>
<dbReference type="GO" id="GO:0009506">
    <property type="term" value="C:plasmodesma"/>
    <property type="evidence" value="ECO:0007669"/>
    <property type="project" value="UniProtKB-SubCell"/>
</dbReference>
<proteinExistence type="inferred from homology"/>
<dbReference type="AlphaFoldDB" id="A0ABC9BQW2"/>
<feature type="domain" description="Gnk2-homologous" evidence="16">
    <location>
        <begin position="36"/>
        <end position="141"/>
    </location>
</feature>
<dbReference type="InterPro" id="IPR038408">
    <property type="entry name" value="GNK2_sf"/>
</dbReference>
<reference evidence="17" key="1">
    <citation type="submission" date="2024-10" db="EMBL/GenBank/DDBJ databases">
        <authorList>
            <person name="Ryan C."/>
        </authorList>
    </citation>
    <scope>NUCLEOTIDE SEQUENCE [LARGE SCALE GENOMIC DNA]</scope>
</reference>